<evidence type="ECO:0000313" key="2">
    <source>
        <dbReference type="EMBL" id="KAK8053715.1"/>
    </source>
</evidence>
<name>A0ABR1U4B0_9PEZI</name>
<reference evidence="2 3" key="1">
    <citation type="submission" date="2023-01" db="EMBL/GenBank/DDBJ databases">
        <title>Analysis of 21 Apiospora genomes using comparative genomics revels a genus with tremendous synthesis potential of carbohydrate active enzymes and secondary metabolites.</title>
        <authorList>
            <person name="Sorensen T."/>
        </authorList>
    </citation>
    <scope>NUCLEOTIDE SEQUENCE [LARGE SCALE GENOMIC DNA]</scope>
    <source>
        <strain evidence="2 3">CBS 83171</strain>
    </source>
</reference>
<feature type="region of interest" description="Disordered" evidence="1">
    <location>
        <begin position="127"/>
        <end position="165"/>
    </location>
</feature>
<evidence type="ECO:0008006" key="4">
    <source>
        <dbReference type="Google" id="ProtNLM"/>
    </source>
</evidence>
<comment type="caution">
    <text evidence="2">The sequence shown here is derived from an EMBL/GenBank/DDBJ whole genome shotgun (WGS) entry which is preliminary data.</text>
</comment>
<evidence type="ECO:0000256" key="1">
    <source>
        <dbReference type="SAM" id="MobiDB-lite"/>
    </source>
</evidence>
<dbReference type="Proteomes" id="UP001446871">
    <property type="component" value="Unassembled WGS sequence"/>
</dbReference>
<feature type="compositionally biased region" description="Polar residues" evidence="1">
    <location>
        <begin position="127"/>
        <end position="137"/>
    </location>
</feature>
<feature type="region of interest" description="Disordered" evidence="1">
    <location>
        <begin position="1"/>
        <end position="109"/>
    </location>
</feature>
<gene>
    <name evidence="2" type="ORF">PG996_013016</name>
</gene>
<sequence length="288" mass="33417">MDSNDYYYQPQPLAYSYHPGPASGDASSYSPTAPPPPIPMSRGDSSKSYHSASSSSSNPYPEVPPNPLPEEMEEMSYHDDNGGYNGYSHSYPSENLKNEDDRWYESQDAFVPDDSQLYYDYRSPENVQQNYTSSPTGSLPPAASPPEDMIPRTEPASASQPEGHQCLYPQCESKPFKRKADLDRHWEHVHLPSDQKVSFYCDYSKCSRHTEPFHRMDHCRDHLREYHKEDLVRKNGKEDDEWYHNRKVSSKWFRCTKCLHRNQIKESGWTCPNCNTSCDKRRQKLRAR</sequence>
<protein>
    <recommendedName>
        <fullName evidence="4">C2H2-type domain-containing protein</fullName>
    </recommendedName>
</protein>
<organism evidence="2 3">
    <name type="scientific">Apiospora saccharicola</name>
    <dbReference type="NCBI Taxonomy" id="335842"/>
    <lineage>
        <taxon>Eukaryota</taxon>
        <taxon>Fungi</taxon>
        <taxon>Dikarya</taxon>
        <taxon>Ascomycota</taxon>
        <taxon>Pezizomycotina</taxon>
        <taxon>Sordariomycetes</taxon>
        <taxon>Xylariomycetidae</taxon>
        <taxon>Amphisphaeriales</taxon>
        <taxon>Apiosporaceae</taxon>
        <taxon>Apiospora</taxon>
    </lineage>
</organism>
<feature type="compositionally biased region" description="Basic and acidic residues" evidence="1">
    <location>
        <begin position="96"/>
        <end position="105"/>
    </location>
</feature>
<feature type="compositionally biased region" description="Low complexity" evidence="1">
    <location>
        <begin position="46"/>
        <end position="60"/>
    </location>
</feature>
<evidence type="ECO:0000313" key="3">
    <source>
        <dbReference type="Proteomes" id="UP001446871"/>
    </source>
</evidence>
<dbReference type="Gene3D" id="3.30.160.60">
    <property type="entry name" value="Classic Zinc Finger"/>
    <property type="match status" value="1"/>
</dbReference>
<dbReference type="EMBL" id="JAQQWM010000008">
    <property type="protein sequence ID" value="KAK8053715.1"/>
    <property type="molecule type" value="Genomic_DNA"/>
</dbReference>
<accession>A0ABR1U4B0</accession>
<keyword evidence="3" id="KW-1185">Reference proteome</keyword>
<proteinExistence type="predicted"/>